<evidence type="ECO:0000313" key="4">
    <source>
        <dbReference type="WBParaSite" id="SCUD_0001906901-mRNA-1"/>
    </source>
</evidence>
<reference evidence="2 3" key="2">
    <citation type="submission" date="2018-11" db="EMBL/GenBank/DDBJ databases">
        <authorList>
            <consortium name="Pathogen Informatics"/>
        </authorList>
    </citation>
    <scope>NUCLEOTIDE SEQUENCE [LARGE SCALE GENOMIC DNA]</scope>
    <source>
        <strain evidence="2">Dakar</strain>
        <strain evidence="3">Dakar, Senegal</strain>
    </source>
</reference>
<name>A0A183KVH3_9TREM</name>
<reference evidence="4" key="1">
    <citation type="submission" date="2016-06" db="UniProtKB">
        <authorList>
            <consortium name="WormBaseParasite"/>
        </authorList>
    </citation>
    <scope>IDENTIFICATION</scope>
</reference>
<organism evidence="4">
    <name type="scientific">Schistosoma curassoni</name>
    <dbReference type="NCBI Taxonomy" id="6186"/>
    <lineage>
        <taxon>Eukaryota</taxon>
        <taxon>Metazoa</taxon>
        <taxon>Spiralia</taxon>
        <taxon>Lophotrochozoa</taxon>
        <taxon>Platyhelminthes</taxon>
        <taxon>Trematoda</taxon>
        <taxon>Digenea</taxon>
        <taxon>Strigeidida</taxon>
        <taxon>Schistosomatoidea</taxon>
        <taxon>Schistosomatidae</taxon>
        <taxon>Schistosoma</taxon>
    </lineage>
</organism>
<dbReference type="Pfam" id="PF20049">
    <property type="entry name" value="DUF6451"/>
    <property type="match status" value="1"/>
</dbReference>
<sequence length="124" mass="13280">MKTTTACSSVGSTAIALIVQKERSKTLDYNTVSTNTNTLDGHALRQVEAFTRSCSISYKQGVTDADVEVQVGKAGATTLQAKNIWNSKQLSANTKVRTLNANVEVILSCGAEIRRTATTITKNV</sequence>
<evidence type="ECO:0000313" key="2">
    <source>
        <dbReference type="EMBL" id="VDP67947.1"/>
    </source>
</evidence>
<gene>
    <name evidence="2" type="ORF">SCUD_LOCUS19066</name>
</gene>
<dbReference type="AlphaFoldDB" id="A0A183KVH3"/>
<feature type="domain" description="DUF6451" evidence="1">
    <location>
        <begin position="80"/>
        <end position="104"/>
    </location>
</feature>
<dbReference type="WBParaSite" id="SCUD_0001906901-mRNA-1">
    <property type="protein sequence ID" value="SCUD_0001906901-mRNA-1"/>
    <property type="gene ID" value="SCUD_0001906901"/>
</dbReference>
<dbReference type="Proteomes" id="UP000279833">
    <property type="component" value="Unassembled WGS sequence"/>
</dbReference>
<evidence type="ECO:0000313" key="3">
    <source>
        <dbReference type="Proteomes" id="UP000279833"/>
    </source>
</evidence>
<protein>
    <submittedName>
        <fullName evidence="4">DUF6451 domain-containing protein</fullName>
    </submittedName>
</protein>
<evidence type="ECO:0000259" key="1">
    <source>
        <dbReference type="Pfam" id="PF20049"/>
    </source>
</evidence>
<proteinExistence type="predicted"/>
<accession>A0A183KVH3</accession>
<keyword evidence="3" id="KW-1185">Reference proteome</keyword>
<dbReference type="EMBL" id="UZAK01041917">
    <property type="protein sequence ID" value="VDP67947.1"/>
    <property type="molecule type" value="Genomic_DNA"/>
</dbReference>
<dbReference type="InterPro" id="IPR045609">
    <property type="entry name" value="DUF6451"/>
</dbReference>